<dbReference type="Gene3D" id="3.40.50.1820">
    <property type="entry name" value="alpha/beta hydrolase"/>
    <property type="match status" value="1"/>
</dbReference>
<dbReference type="Pfam" id="PF01083">
    <property type="entry name" value="Cutinase"/>
    <property type="match status" value="1"/>
</dbReference>
<dbReference type="PANTHER" id="PTHR33630">
    <property type="entry name" value="CUTINASE RV1984C-RELATED-RELATED"/>
    <property type="match status" value="1"/>
</dbReference>
<evidence type="ECO:0000256" key="3">
    <source>
        <dbReference type="SAM" id="SignalP"/>
    </source>
</evidence>
<evidence type="ECO:0000256" key="2">
    <source>
        <dbReference type="ARBA" id="ARBA00023157"/>
    </source>
</evidence>
<dbReference type="InParanoid" id="A0A2T3ANF0"/>
<feature type="signal peptide" evidence="3">
    <location>
        <begin position="1"/>
        <end position="22"/>
    </location>
</feature>
<evidence type="ECO:0000313" key="5">
    <source>
        <dbReference type="Proteomes" id="UP000241462"/>
    </source>
</evidence>
<organism evidence="4 5">
    <name type="scientific">Coniella lustricola</name>
    <dbReference type="NCBI Taxonomy" id="2025994"/>
    <lineage>
        <taxon>Eukaryota</taxon>
        <taxon>Fungi</taxon>
        <taxon>Dikarya</taxon>
        <taxon>Ascomycota</taxon>
        <taxon>Pezizomycotina</taxon>
        <taxon>Sordariomycetes</taxon>
        <taxon>Sordariomycetidae</taxon>
        <taxon>Diaporthales</taxon>
        <taxon>Schizoparmaceae</taxon>
        <taxon>Coniella</taxon>
    </lineage>
</organism>
<dbReference type="AlphaFoldDB" id="A0A2T3ANF0"/>
<dbReference type="GO" id="GO:0052689">
    <property type="term" value="F:carboxylic ester hydrolase activity"/>
    <property type="evidence" value="ECO:0007669"/>
    <property type="project" value="UniProtKB-ARBA"/>
</dbReference>
<sequence>MRPSTHLLLATSTTLLVSSSYAFVIPQDEVDVLAALAVNESQALPDCSTITSCVPSQGAAHIIVSRASTEPAGTGVLGAVADAVVAACPGSDIVANPYPALLSPYLPSEPYGVGNLTELVTTYQACCPHSKIVLMGYSQGAQVTADFLCGTSEVGFPATPAYAASVKDSLAAAVIMGDPTFVKGLPWDRGNASNVSYFPRQDNGACKPVAPVFISYCDSGDLYCDDGTAADALSIHTGYVTKYGAQAGNYTVDKIGGCPGA</sequence>
<dbReference type="InterPro" id="IPR029058">
    <property type="entry name" value="AB_hydrolase_fold"/>
</dbReference>
<dbReference type="OrthoDB" id="2586582at2759"/>
<dbReference type="STRING" id="2025994.A0A2T3ANF0"/>
<keyword evidence="5" id="KW-1185">Reference proteome</keyword>
<keyword evidence="2" id="KW-1015">Disulfide bond</keyword>
<dbReference type="EMBL" id="KZ678372">
    <property type="protein sequence ID" value="PSS05187.1"/>
    <property type="molecule type" value="Genomic_DNA"/>
</dbReference>
<feature type="chain" id="PRO_5015554519" evidence="3">
    <location>
        <begin position="23"/>
        <end position="261"/>
    </location>
</feature>
<reference evidence="4 5" key="1">
    <citation type="journal article" date="2018" name="Mycol. Prog.">
        <title>Coniella lustricola, a new species from submerged detritus.</title>
        <authorList>
            <person name="Raudabaugh D.B."/>
            <person name="Iturriaga T."/>
            <person name="Carver A."/>
            <person name="Mondo S."/>
            <person name="Pangilinan J."/>
            <person name="Lipzen A."/>
            <person name="He G."/>
            <person name="Amirebrahimi M."/>
            <person name="Grigoriev I.V."/>
            <person name="Miller A.N."/>
        </authorList>
    </citation>
    <scope>NUCLEOTIDE SEQUENCE [LARGE SCALE GENOMIC DNA]</scope>
    <source>
        <strain evidence="4 5">B22-T-1</strain>
    </source>
</reference>
<dbReference type="InterPro" id="IPR000675">
    <property type="entry name" value="Cutinase/axe"/>
</dbReference>
<dbReference type="SUPFAM" id="SSF53474">
    <property type="entry name" value="alpha/beta-Hydrolases"/>
    <property type="match status" value="1"/>
</dbReference>
<evidence type="ECO:0000313" key="4">
    <source>
        <dbReference type="EMBL" id="PSS05187.1"/>
    </source>
</evidence>
<proteinExistence type="predicted"/>
<dbReference type="SMART" id="SM01110">
    <property type="entry name" value="Cutinase"/>
    <property type="match status" value="1"/>
</dbReference>
<dbReference type="Proteomes" id="UP000241462">
    <property type="component" value="Unassembled WGS sequence"/>
</dbReference>
<protein>
    <submittedName>
        <fullName evidence="4">Cutinase-domain-containing protein</fullName>
    </submittedName>
</protein>
<keyword evidence="1" id="KW-0378">Hydrolase</keyword>
<dbReference type="PANTHER" id="PTHR33630:SF9">
    <property type="entry name" value="CUTINASE 4"/>
    <property type="match status" value="1"/>
</dbReference>
<accession>A0A2T3ANF0</accession>
<gene>
    <name evidence="4" type="ORF">BD289DRAFT_478088</name>
</gene>
<keyword evidence="3" id="KW-0732">Signal</keyword>
<evidence type="ECO:0000256" key="1">
    <source>
        <dbReference type="ARBA" id="ARBA00022801"/>
    </source>
</evidence>
<name>A0A2T3ANF0_9PEZI</name>